<dbReference type="Proteomes" id="UP000808337">
    <property type="component" value="Unassembled WGS sequence"/>
</dbReference>
<dbReference type="EMBL" id="JADKGY010000034">
    <property type="protein sequence ID" value="MBK9985233.1"/>
    <property type="molecule type" value="Genomic_DNA"/>
</dbReference>
<evidence type="ECO:0000313" key="1">
    <source>
        <dbReference type="EMBL" id="MBK9985233.1"/>
    </source>
</evidence>
<dbReference type="InterPro" id="IPR037079">
    <property type="entry name" value="AF2212/PG0164-like_sf"/>
</dbReference>
<protein>
    <submittedName>
        <fullName evidence="1">DUF1905 domain-containing protein</fullName>
    </submittedName>
</protein>
<organism evidence="1 2">
    <name type="scientific">Candidatus Opimibacter skivensis</name>
    <dbReference type="NCBI Taxonomy" id="2982028"/>
    <lineage>
        <taxon>Bacteria</taxon>
        <taxon>Pseudomonadati</taxon>
        <taxon>Bacteroidota</taxon>
        <taxon>Saprospiria</taxon>
        <taxon>Saprospirales</taxon>
        <taxon>Saprospiraceae</taxon>
        <taxon>Candidatus Opimibacter</taxon>
    </lineage>
</organism>
<dbReference type="Pfam" id="PF13376">
    <property type="entry name" value="OmdA"/>
    <property type="match status" value="1"/>
</dbReference>
<dbReference type="Pfam" id="PF08922">
    <property type="entry name" value="DUF1905"/>
    <property type="match status" value="1"/>
</dbReference>
<sequence length="160" mass="18788">MLLKPLVNKKYLLEKYPGKGGWTFARVPEILQDRKAHFGWVKVKGTIDGIEIKKYHLMPMGDGHLFLPVKAEIRKKIGKKEGDLVHVILYPDDEPLEIPEEMLLCLHEEPKALKFFQSISESEQHQYIQWIYSAKKEETKIERMAMAIQRLSKKQRMNDE</sequence>
<evidence type="ECO:0000313" key="2">
    <source>
        <dbReference type="Proteomes" id="UP000808337"/>
    </source>
</evidence>
<comment type="caution">
    <text evidence="1">The sequence shown here is derived from an EMBL/GenBank/DDBJ whole genome shotgun (WGS) entry which is preliminary data.</text>
</comment>
<accession>A0A9D7SXU4</accession>
<name>A0A9D7SXU4_9BACT</name>
<proteinExistence type="predicted"/>
<gene>
    <name evidence="1" type="ORF">IPP15_23285</name>
</gene>
<dbReference type="AlphaFoldDB" id="A0A9D7SXU4"/>
<reference evidence="1 2" key="1">
    <citation type="submission" date="2020-10" db="EMBL/GenBank/DDBJ databases">
        <title>Connecting structure to function with the recovery of over 1000 high-quality activated sludge metagenome-assembled genomes encoding full-length rRNA genes using long-read sequencing.</title>
        <authorList>
            <person name="Singleton C.M."/>
            <person name="Petriglieri F."/>
            <person name="Kristensen J.M."/>
            <person name="Kirkegaard R.H."/>
            <person name="Michaelsen T.Y."/>
            <person name="Andersen M.H."/>
            <person name="Karst S.M."/>
            <person name="Dueholm M.S."/>
            <person name="Nielsen P.H."/>
            <person name="Albertsen M."/>
        </authorList>
    </citation>
    <scope>NUCLEOTIDE SEQUENCE [LARGE SCALE GENOMIC DNA]</scope>
    <source>
        <strain evidence="1">Ribe_18-Q3-R11-54_MAXAC.273</strain>
    </source>
</reference>
<dbReference type="SUPFAM" id="SSF141694">
    <property type="entry name" value="AF2212/PG0164-like"/>
    <property type="match status" value="1"/>
</dbReference>
<dbReference type="Gene3D" id="2.40.30.100">
    <property type="entry name" value="AF2212/PG0164-like"/>
    <property type="match status" value="1"/>
</dbReference>
<dbReference type="InterPro" id="IPR015018">
    <property type="entry name" value="DUF1905"/>
</dbReference>